<evidence type="ECO:0000313" key="1">
    <source>
        <dbReference type="EMBL" id="OIP65766.1"/>
    </source>
</evidence>
<proteinExistence type="predicted"/>
<dbReference type="AlphaFoldDB" id="A0A1J5GCZ7"/>
<gene>
    <name evidence="1" type="ORF">AUK15_01270</name>
</gene>
<name>A0A1J5GCZ7_9BACT</name>
<protein>
    <submittedName>
        <fullName evidence="1">Uncharacterized protein</fullName>
    </submittedName>
</protein>
<dbReference type="EMBL" id="MNYX01000034">
    <property type="protein sequence ID" value="OIP65766.1"/>
    <property type="molecule type" value="Genomic_DNA"/>
</dbReference>
<dbReference type="Proteomes" id="UP000182059">
    <property type="component" value="Unassembled WGS sequence"/>
</dbReference>
<reference evidence="1 2" key="1">
    <citation type="journal article" date="2016" name="Environ. Microbiol.">
        <title>Genomic resolution of a cold subsurface aquifer community provides metabolic insights for novel microbes adapted to high CO concentrations.</title>
        <authorList>
            <person name="Probst A.J."/>
            <person name="Castelle C.J."/>
            <person name="Singh A."/>
            <person name="Brown C.T."/>
            <person name="Anantharaman K."/>
            <person name="Sharon I."/>
            <person name="Hug L.A."/>
            <person name="Burstein D."/>
            <person name="Emerson J.B."/>
            <person name="Thomas B.C."/>
            <person name="Banfield J.F."/>
        </authorList>
    </citation>
    <scope>NUCLEOTIDE SEQUENCE [LARGE SCALE GENOMIC DNA]</scope>
    <source>
        <strain evidence="1">CG2_30_43_9</strain>
    </source>
</reference>
<evidence type="ECO:0000313" key="2">
    <source>
        <dbReference type="Proteomes" id="UP000182059"/>
    </source>
</evidence>
<accession>A0A1J5GCZ7</accession>
<organism evidence="1 2">
    <name type="scientific">Candidatus Nomurabacteria bacterium CG2_30_43_9</name>
    <dbReference type="NCBI Taxonomy" id="1805283"/>
    <lineage>
        <taxon>Bacteria</taxon>
        <taxon>Candidatus Nomuraibacteriota</taxon>
    </lineage>
</organism>
<comment type="caution">
    <text evidence="1">The sequence shown here is derived from an EMBL/GenBank/DDBJ whole genome shotgun (WGS) entry which is preliminary data.</text>
</comment>
<sequence length="131" mass="14464">MSGLSMLTAMEINNHPNDLYIQIGQEVQDGKYAFALSRGPGHNFKLLISTIPFAETLDEAVEGVKNLLNGIHEVTTKELHNKESILANIINPGGHEIDVSYTLNPNLINMILDELLKNHVANTCDMIVNVE</sequence>